<organism evidence="1 2">
    <name type="scientific">Streptomyces nanshensis</name>
    <dbReference type="NCBI Taxonomy" id="518642"/>
    <lineage>
        <taxon>Bacteria</taxon>
        <taxon>Bacillati</taxon>
        <taxon>Actinomycetota</taxon>
        <taxon>Actinomycetes</taxon>
        <taxon>Kitasatosporales</taxon>
        <taxon>Streptomycetaceae</taxon>
        <taxon>Streptomyces</taxon>
    </lineage>
</organism>
<gene>
    <name evidence="1" type="ORF">AN221_14700</name>
</gene>
<dbReference type="Gene3D" id="1.10.10.60">
    <property type="entry name" value="Homeodomain-like"/>
    <property type="match status" value="1"/>
</dbReference>
<dbReference type="AlphaFoldDB" id="A0A1E7LVS7"/>
<evidence type="ECO:0000313" key="2">
    <source>
        <dbReference type="Proteomes" id="UP000175971"/>
    </source>
</evidence>
<proteinExistence type="predicted"/>
<dbReference type="Proteomes" id="UP000175971">
    <property type="component" value="Unassembled WGS sequence"/>
</dbReference>
<dbReference type="Pfam" id="PF13384">
    <property type="entry name" value="HTH_23"/>
    <property type="match status" value="1"/>
</dbReference>
<dbReference type="EMBL" id="LJGZ01000030">
    <property type="protein sequence ID" value="OEV19993.1"/>
    <property type="molecule type" value="Genomic_DNA"/>
</dbReference>
<dbReference type="RefSeq" id="WP_070201362.1">
    <property type="nucleotide sequence ID" value="NZ_LJGZ01000030.1"/>
</dbReference>
<name>A0A1E7LVS7_9ACTN</name>
<comment type="caution">
    <text evidence="1">The sequence shown here is derived from an EMBL/GenBank/DDBJ whole genome shotgun (WGS) entry which is preliminary data.</text>
</comment>
<protein>
    <submittedName>
        <fullName evidence="1">Uncharacterized protein</fullName>
    </submittedName>
</protein>
<dbReference type="PATRIC" id="fig|518642.7.peg.2047"/>
<accession>A0A1E7LVS7</accession>
<evidence type="ECO:0000313" key="1">
    <source>
        <dbReference type="EMBL" id="OEV19993.1"/>
    </source>
</evidence>
<keyword evidence="2" id="KW-1185">Reference proteome</keyword>
<sequence>MRKGTTRADYARRESVVLTDRALISARVEANVPIRRIAEEYGIDRRTLARIVDEWGVPRRAANRKGHTNMSPCKRQ</sequence>
<reference evidence="1 2" key="1">
    <citation type="journal article" date="2016" name="Front. Microbiol.">
        <title>Comparative Genomics Analysis of Streptomyces Species Reveals Their Adaptation to the Marine Environment and Their Diversity at the Genomic Level.</title>
        <authorList>
            <person name="Tian X."/>
            <person name="Zhang Z."/>
            <person name="Yang T."/>
            <person name="Chen M."/>
            <person name="Li J."/>
            <person name="Chen F."/>
            <person name="Yang J."/>
            <person name="Li W."/>
            <person name="Zhang B."/>
            <person name="Zhang Z."/>
            <person name="Wu J."/>
            <person name="Zhang C."/>
            <person name="Long L."/>
            <person name="Xiao J."/>
        </authorList>
    </citation>
    <scope>NUCLEOTIDE SEQUENCE [LARGE SCALE GENOMIC DNA]</scope>
    <source>
        <strain evidence="1 2">SCSIO M10372</strain>
    </source>
</reference>